<dbReference type="Pfam" id="PF14196">
    <property type="entry name" value="ATC_hydrolase"/>
    <property type="match status" value="1"/>
</dbReference>
<proteinExistence type="predicted"/>
<comment type="caution">
    <text evidence="1">The sequence shown here is derived from an EMBL/GenBank/DDBJ whole genome shotgun (WGS) entry which is preliminary data.</text>
</comment>
<protein>
    <submittedName>
        <fullName evidence="1">L-2-amino-thiazoline-4-carboxylic acid hydrolase</fullName>
    </submittedName>
</protein>
<reference evidence="1" key="2">
    <citation type="submission" date="2021-04" db="EMBL/GenBank/DDBJ databases">
        <authorList>
            <person name="Gilroy R."/>
        </authorList>
    </citation>
    <scope>NUCLEOTIDE SEQUENCE</scope>
    <source>
        <strain evidence="1">CHK188-5543</strain>
    </source>
</reference>
<gene>
    <name evidence="1" type="ORF">H9736_03370</name>
</gene>
<dbReference type="Proteomes" id="UP000886800">
    <property type="component" value="Unassembled WGS sequence"/>
</dbReference>
<reference evidence="1" key="1">
    <citation type="journal article" date="2021" name="PeerJ">
        <title>Extensive microbial diversity within the chicken gut microbiome revealed by metagenomics and culture.</title>
        <authorList>
            <person name="Gilroy R."/>
            <person name="Ravi A."/>
            <person name="Getino M."/>
            <person name="Pursley I."/>
            <person name="Horton D.L."/>
            <person name="Alikhan N.F."/>
            <person name="Baker D."/>
            <person name="Gharbi K."/>
            <person name="Hall N."/>
            <person name="Watson M."/>
            <person name="Adriaenssens E.M."/>
            <person name="Foster-Nyarko E."/>
            <person name="Jarju S."/>
            <person name="Secka A."/>
            <person name="Antonio M."/>
            <person name="Oren A."/>
            <person name="Chaudhuri R.R."/>
            <person name="La Ragione R."/>
            <person name="Hildebrand F."/>
            <person name="Pallen M.J."/>
        </authorList>
    </citation>
    <scope>NUCLEOTIDE SEQUENCE</scope>
    <source>
        <strain evidence="1">CHK188-5543</strain>
    </source>
</reference>
<sequence length="166" mass="18879">MSKIHNNPTINEEKININRNAIEHRATWTGLTYVEGKAAGMDLEQVIRSAICKTGQFHGAGYKAQCKDPEDLRSFAEVFLPELGLKTFEMEVVNLTEDDLMIHFHYCPLLTAWQKQGFDDETCDKLCDMAMDGDRNIAKAMGYDFHLGKTLAKGDDICEVHFFKKK</sequence>
<accession>A0A9D1WQH5</accession>
<keyword evidence="1" id="KW-0378">Hydrolase</keyword>
<organism evidence="1 2">
    <name type="scientific">Candidatus Anaerotruncus excrementipullorum</name>
    <dbReference type="NCBI Taxonomy" id="2838465"/>
    <lineage>
        <taxon>Bacteria</taxon>
        <taxon>Bacillati</taxon>
        <taxon>Bacillota</taxon>
        <taxon>Clostridia</taxon>
        <taxon>Eubacteriales</taxon>
        <taxon>Oscillospiraceae</taxon>
        <taxon>Anaerotruncus</taxon>
    </lineage>
</organism>
<name>A0A9D1WQH5_9FIRM</name>
<dbReference type="EMBL" id="DXES01000069">
    <property type="protein sequence ID" value="HIX65268.1"/>
    <property type="molecule type" value="Genomic_DNA"/>
</dbReference>
<dbReference type="InterPro" id="IPR026002">
    <property type="entry name" value="ATC_hydrolase-like"/>
</dbReference>
<evidence type="ECO:0000313" key="2">
    <source>
        <dbReference type="Proteomes" id="UP000886800"/>
    </source>
</evidence>
<dbReference type="AlphaFoldDB" id="A0A9D1WQH5"/>
<dbReference type="GO" id="GO:0016787">
    <property type="term" value="F:hydrolase activity"/>
    <property type="evidence" value="ECO:0007669"/>
    <property type="project" value="UniProtKB-KW"/>
</dbReference>
<evidence type="ECO:0000313" key="1">
    <source>
        <dbReference type="EMBL" id="HIX65268.1"/>
    </source>
</evidence>